<organism evidence="2 3">
    <name type="scientific">Streptomyces actinomycinicus</name>
    <dbReference type="NCBI Taxonomy" id="1695166"/>
    <lineage>
        <taxon>Bacteria</taxon>
        <taxon>Bacillati</taxon>
        <taxon>Actinomycetota</taxon>
        <taxon>Actinomycetes</taxon>
        <taxon>Kitasatosporales</taxon>
        <taxon>Streptomycetaceae</taxon>
        <taxon>Streptomyces</taxon>
    </lineage>
</organism>
<proteinExistence type="predicted"/>
<evidence type="ECO:0000256" key="1">
    <source>
        <dbReference type="SAM" id="MobiDB-lite"/>
    </source>
</evidence>
<protein>
    <submittedName>
        <fullName evidence="2">Uncharacterized protein</fullName>
    </submittedName>
</protein>
<name>A0A937JPG4_9ACTN</name>
<dbReference type="RefSeq" id="WP_201843350.1">
    <property type="nucleotide sequence ID" value="NZ_JAERRK010000025.1"/>
</dbReference>
<dbReference type="EMBL" id="JAERRK010000025">
    <property type="protein sequence ID" value="MBL1086799.1"/>
    <property type="molecule type" value="Genomic_DNA"/>
</dbReference>
<keyword evidence="3" id="KW-1185">Reference proteome</keyword>
<evidence type="ECO:0000313" key="3">
    <source>
        <dbReference type="Proteomes" id="UP000661858"/>
    </source>
</evidence>
<dbReference type="AlphaFoldDB" id="A0A937JPG4"/>
<comment type="caution">
    <text evidence="2">The sequence shown here is derived from an EMBL/GenBank/DDBJ whole genome shotgun (WGS) entry which is preliminary data.</text>
</comment>
<reference evidence="2" key="1">
    <citation type="submission" date="2021-01" db="EMBL/GenBank/DDBJ databases">
        <title>WGS of actinomycetes isolated from Thailand.</title>
        <authorList>
            <person name="Thawai C."/>
        </authorList>
    </citation>
    <scope>NUCLEOTIDE SEQUENCE</scope>
    <source>
        <strain evidence="2">RCU-197</strain>
    </source>
</reference>
<gene>
    <name evidence="2" type="ORF">JK359_33380</name>
</gene>
<evidence type="ECO:0000313" key="2">
    <source>
        <dbReference type="EMBL" id="MBL1086799.1"/>
    </source>
</evidence>
<sequence>MARTQHTCGGPKFGRLTAGCPRCDELLAGAEPVRFGTRDDDRPKTTQHTHQVVFGRRVAGCPRCAELDAGAEPVRWAPSRREQDERRAQEIRDHFRSPNSPHARGVCGPVCTFGDW</sequence>
<dbReference type="Proteomes" id="UP000661858">
    <property type="component" value="Unassembled WGS sequence"/>
</dbReference>
<feature type="region of interest" description="Disordered" evidence="1">
    <location>
        <begin position="76"/>
        <end position="99"/>
    </location>
</feature>
<feature type="compositionally biased region" description="Basic and acidic residues" evidence="1">
    <location>
        <begin position="79"/>
        <end position="96"/>
    </location>
</feature>
<accession>A0A937JPG4</accession>